<feature type="compositionally biased region" description="Polar residues" evidence="1">
    <location>
        <begin position="652"/>
        <end position="681"/>
    </location>
</feature>
<keyword evidence="2" id="KW-0812">Transmembrane</keyword>
<feature type="transmembrane region" description="Helical" evidence="2">
    <location>
        <begin position="62"/>
        <end position="82"/>
    </location>
</feature>
<dbReference type="Proteomes" id="UP000005408">
    <property type="component" value="Unassembled WGS sequence"/>
</dbReference>
<keyword evidence="5" id="KW-1185">Reference proteome</keyword>
<protein>
    <recommendedName>
        <fullName evidence="3">Chitin-binding type-4 domain-containing protein</fullName>
    </recommendedName>
</protein>
<evidence type="ECO:0000313" key="5">
    <source>
        <dbReference type="Proteomes" id="UP000005408"/>
    </source>
</evidence>
<proteinExistence type="predicted"/>
<dbReference type="Pfam" id="PF03067">
    <property type="entry name" value="LPMO_10"/>
    <property type="match status" value="1"/>
</dbReference>
<feature type="domain" description="Chitin-binding type-4" evidence="3">
    <location>
        <begin position="79"/>
        <end position="271"/>
    </location>
</feature>
<reference evidence="4" key="1">
    <citation type="submission" date="2022-08" db="UniProtKB">
        <authorList>
            <consortium name="EnsemblMetazoa"/>
        </authorList>
    </citation>
    <scope>IDENTIFICATION</scope>
    <source>
        <strain evidence="4">05x7-T-G4-1.051#20</strain>
    </source>
</reference>
<feature type="compositionally biased region" description="Low complexity" evidence="1">
    <location>
        <begin position="682"/>
        <end position="691"/>
    </location>
</feature>
<feature type="region of interest" description="Disordered" evidence="1">
    <location>
        <begin position="570"/>
        <end position="691"/>
    </location>
</feature>
<evidence type="ECO:0000256" key="2">
    <source>
        <dbReference type="SAM" id="Phobius"/>
    </source>
</evidence>
<keyword evidence="2" id="KW-1133">Transmembrane helix</keyword>
<dbReference type="AlphaFoldDB" id="A0A8W8N677"/>
<evidence type="ECO:0000313" key="4">
    <source>
        <dbReference type="EnsemblMetazoa" id="G4833.1:cds"/>
    </source>
</evidence>
<dbReference type="InterPro" id="IPR004302">
    <property type="entry name" value="Cellulose/chitin-bd_N"/>
</dbReference>
<sequence>MQLVIKLAQYVLNCHPCVTDKRRGWKFFFLPPYCNGEIGRAKYGGNGGYTKIMEKSHIVHRMILTFGLFVILFGHVASHGYLDWPPQRSSLWRHGFNTPKNYNDNSLYCGGRQGLIKSGGKCGVCGDPYLGRKENEAGGLYAQGVIAETYPAGTEYIPVTVKLTTHHKGFFEFRICPHNRPNVPVTQECLDRNLLHIKEGDEKSGYTRYYPEKHQGIDIYNLHLEIPAGMRCSQCVLNWRYKTGNSWGTDPDGRSCLGCGLQEEFRNCADIRIEGDSSSASREIVLYSDSNSHGSEEVFLYNSLEENRIVASSSGGTSDIIIENSPEIYGSAEPTQFSEEIFIKDHIDNFVKGEKHFINNEIVQTKSVIEEYIPNRPINQERKFRGSIKQNYEPVLIQNVKPSPRIIHHFDQKTSLNKPNNKNFHNMERSPLNTGNGFLPSLKEIAPETKKQLLFNRAIDTSGSPNVPRNIAKQRSVKNTQSSKNPYNISKAKAREIFMRLQTIKNMRAGLVNNDITKQLGVGKQQQSRNGNKDLEAINPINRNMFLFSPRARMAPLTVVSPTERPKMVEAQNIRPREINNRRPANNVLLLTPPSRSRAQPSNLSSQRTLPNSLNRSSGNRGQNEQGTRTSLRNRAQQVNSLLRTRERILRNNRNGDSNGGLSMRTISTSDLQNRGGNSFGANHQAQANNRNNLMNLRRNRNNFLTSRRQAWLPQSRPVTPVNSQRRVNNFSANRQNVQNRRFQNFNTIQRQPFQRAFQQQRSVNTSPVRRTFVNQRTGARQSLPVSRSRTVSMNSQFRGVQNDANSRLLPRQRGVLNSLRRTAFPQNRNVFFSNRIS</sequence>
<evidence type="ECO:0000259" key="3">
    <source>
        <dbReference type="Pfam" id="PF03067"/>
    </source>
</evidence>
<evidence type="ECO:0000256" key="1">
    <source>
        <dbReference type="SAM" id="MobiDB-lite"/>
    </source>
</evidence>
<feature type="compositionally biased region" description="Polar residues" evidence="1">
    <location>
        <begin position="594"/>
        <end position="643"/>
    </location>
</feature>
<name>A0A8W8N677_MAGGI</name>
<dbReference type="EnsemblMetazoa" id="G4833.1">
    <property type="protein sequence ID" value="G4833.1:cds"/>
    <property type="gene ID" value="G4833"/>
</dbReference>
<keyword evidence="2" id="KW-0472">Membrane</keyword>
<organism evidence="4 5">
    <name type="scientific">Magallana gigas</name>
    <name type="common">Pacific oyster</name>
    <name type="synonym">Crassostrea gigas</name>
    <dbReference type="NCBI Taxonomy" id="29159"/>
    <lineage>
        <taxon>Eukaryota</taxon>
        <taxon>Metazoa</taxon>
        <taxon>Spiralia</taxon>
        <taxon>Lophotrochozoa</taxon>
        <taxon>Mollusca</taxon>
        <taxon>Bivalvia</taxon>
        <taxon>Autobranchia</taxon>
        <taxon>Pteriomorphia</taxon>
        <taxon>Ostreida</taxon>
        <taxon>Ostreoidea</taxon>
        <taxon>Ostreidae</taxon>
        <taxon>Magallana</taxon>
    </lineage>
</organism>
<accession>A0A8W8N677</accession>